<evidence type="ECO:0000256" key="1">
    <source>
        <dbReference type="SAM" id="Phobius"/>
    </source>
</evidence>
<sequence>MAVAIISQQWLPAYHELALMFLLLGAVYIHDLPQLAHQLHIPLTTSLLTAAEDIQTAINNNSLEDMMSSLTTAGANKGSWQGYLSTHPVFSYFSWDLLHVSACHVLASAAVLVAPGALAWGMDFVFIRNTTIKSALGGWTQGMRTRATTAAYYLKSRVAGREREGLQDSLAISTRDSTAAASSVIGSSGRASVLGAEPSSFLQLGYGYLPLCWAATLAHYLPPFLTEAGSILQVTAHTFGSGQAVSGWLPVLWSAHPAVVSFLQGGTLLAGLAASLALSRKLGGQAWIMIWPQCLLLTALTLELWCLEQTFQ</sequence>
<evidence type="ECO:0000313" key="3">
    <source>
        <dbReference type="Proteomes" id="UP000232323"/>
    </source>
</evidence>
<protein>
    <submittedName>
        <fullName evidence="2">Uncharacterized protein</fullName>
    </submittedName>
</protein>
<keyword evidence="1" id="KW-1133">Transmembrane helix</keyword>
<keyword evidence="3" id="KW-1185">Reference proteome</keyword>
<keyword evidence="1" id="KW-0472">Membrane</keyword>
<keyword evidence="1" id="KW-0812">Transmembrane</keyword>
<dbReference type="EMBL" id="BEGY01000052">
    <property type="protein sequence ID" value="GAX80437.1"/>
    <property type="molecule type" value="Genomic_DNA"/>
</dbReference>
<dbReference type="STRING" id="1157962.A0A250XBI3"/>
<name>A0A250XBI3_9CHLO</name>
<dbReference type="Proteomes" id="UP000232323">
    <property type="component" value="Unassembled WGS sequence"/>
</dbReference>
<dbReference type="AlphaFoldDB" id="A0A250XBI3"/>
<gene>
    <name evidence="2" type="ORF">CEUSTIGMA_g7876.t1</name>
</gene>
<feature type="transmembrane region" description="Helical" evidence="1">
    <location>
        <begin position="12"/>
        <end position="30"/>
    </location>
</feature>
<accession>A0A250XBI3</accession>
<comment type="caution">
    <text evidence="2">The sequence shown here is derived from an EMBL/GenBank/DDBJ whole genome shotgun (WGS) entry which is preliminary data.</text>
</comment>
<evidence type="ECO:0000313" key="2">
    <source>
        <dbReference type="EMBL" id="GAX80437.1"/>
    </source>
</evidence>
<reference evidence="2 3" key="1">
    <citation type="submission" date="2017-08" db="EMBL/GenBank/DDBJ databases">
        <title>Acidophilic green algal genome provides insights into adaptation to an acidic environment.</title>
        <authorList>
            <person name="Hirooka S."/>
            <person name="Hirose Y."/>
            <person name="Kanesaki Y."/>
            <person name="Higuchi S."/>
            <person name="Fujiwara T."/>
            <person name="Onuma R."/>
            <person name="Era A."/>
            <person name="Ohbayashi R."/>
            <person name="Uzuka A."/>
            <person name="Nozaki H."/>
            <person name="Yoshikawa H."/>
            <person name="Miyagishima S.Y."/>
        </authorList>
    </citation>
    <scope>NUCLEOTIDE SEQUENCE [LARGE SCALE GENOMIC DNA]</scope>
    <source>
        <strain evidence="2 3">NIES-2499</strain>
    </source>
</reference>
<proteinExistence type="predicted"/>
<feature type="transmembrane region" description="Helical" evidence="1">
    <location>
        <begin position="97"/>
        <end position="120"/>
    </location>
</feature>
<organism evidence="2 3">
    <name type="scientific">Chlamydomonas eustigma</name>
    <dbReference type="NCBI Taxonomy" id="1157962"/>
    <lineage>
        <taxon>Eukaryota</taxon>
        <taxon>Viridiplantae</taxon>
        <taxon>Chlorophyta</taxon>
        <taxon>core chlorophytes</taxon>
        <taxon>Chlorophyceae</taxon>
        <taxon>CS clade</taxon>
        <taxon>Chlamydomonadales</taxon>
        <taxon>Chlamydomonadaceae</taxon>
        <taxon>Chlamydomonas</taxon>
    </lineage>
</organism>